<feature type="domain" description="Aminotransferase class I/classII large" evidence="6">
    <location>
        <begin position="36"/>
        <end position="384"/>
    </location>
</feature>
<evidence type="ECO:0000256" key="3">
    <source>
        <dbReference type="ARBA" id="ARBA00022898"/>
    </source>
</evidence>
<evidence type="ECO:0000256" key="4">
    <source>
        <dbReference type="ARBA" id="ARBA00023239"/>
    </source>
</evidence>
<evidence type="ECO:0000259" key="6">
    <source>
        <dbReference type="Pfam" id="PF00155"/>
    </source>
</evidence>
<dbReference type="PANTHER" id="PTHR43525">
    <property type="entry name" value="PROTEIN MALY"/>
    <property type="match status" value="1"/>
</dbReference>
<keyword evidence="3" id="KW-0663">Pyridoxal phosphate</keyword>
<dbReference type="InterPro" id="IPR015422">
    <property type="entry name" value="PyrdxlP-dep_Trfase_small"/>
</dbReference>
<dbReference type="PANTHER" id="PTHR43525:SF1">
    <property type="entry name" value="PROTEIN MALY"/>
    <property type="match status" value="1"/>
</dbReference>
<protein>
    <recommendedName>
        <fullName evidence="2">cysteine-S-conjugate beta-lyase</fullName>
        <ecNumber evidence="2">4.4.1.13</ecNumber>
    </recommendedName>
</protein>
<keyword evidence="4" id="KW-0456">Lyase</keyword>
<keyword evidence="8" id="KW-1185">Reference proteome</keyword>
<name>A0ABS9CKQ2_9FIRM</name>
<gene>
    <name evidence="7" type="ORF">JQM67_03800</name>
</gene>
<evidence type="ECO:0000256" key="5">
    <source>
        <dbReference type="ARBA" id="ARBA00037974"/>
    </source>
</evidence>
<dbReference type="InterPro" id="IPR004839">
    <property type="entry name" value="Aminotransferase_I/II_large"/>
</dbReference>
<dbReference type="Gene3D" id="3.90.1150.10">
    <property type="entry name" value="Aspartate Aminotransferase, domain 1"/>
    <property type="match status" value="1"/>
</dbReference>
<dbReference type="GO" id="GO:0008483">
    <property type="term" value="F:transaminase activity"/>
    <property type="evidence" value="ECO:0007669"/>
    <property type="project" value="UniProtKB-KW"/>
</dbReference>
<proteinExistence type="inferred from homology"/>
<evidence type="ECO:0000313" key="8">
    <source>
        <dbReference type="Proteomes" id="UP001299220"/>
    </source>
</evidence>
<dbReference type="InterPro" id="IPR051798">
    <property type="entry name" value="Class-II_PLP-Dep_Aminotrans"/>
</dbReference>
<reference evidence="7 8" key="1">
    <citation type="submission" date="2020-12" db="EMBL/GenBank/DDBJ databases">
        <title>Whole genome sequences of gut porcine anaerobes.</title>
        <authorList>
            <person name="Kubasova T."/>
            <person name="Jahodarova E."/>
            <person name="Rychlik I."/>
        </authorList>
    </citation>
    <scope>NUCLEOTIDE SEQUENCE [LARGE SCALE GENOMIC DNA]</scope>
    <source>
        <strain evidence="7 8">An867</strain>
    </source>
</reference>
<evidence type="ECO:0000256" key="2">
    <source>
        <dbReference type="ARBA" id="ARBA00012224"/>
    </source>
</evidence>
<dbReference type="InterPro" id="IPR015424">
    <property type="entry name" value="PyrdxlP-dep_Trfase"/>
</dbReference>
<accession>A0ABS9CKQ2</accession>
<dbReference type="Proteomes" id="UP001299220">
    <property type="component" value="Unassembled WGS sequence"/>
</dbReference>
<organism evidence="7 8">
    <name type="scientific">Anaeromassilibacillus senegalensis</name>
    <dbReference type="NCBI Taxonomy" id="1673717"/>
    <lineage>
        <taxon>Bacteria</taxon>
        <taxon>Bacillati</taxon>
        <taxon>Bacillota</taxon>
        <taxon>Clostridia</taxon>
        <taxon>Eubacteriales</taxon>
        <taxon>Acutalibacteraceae</taxon>
        <taxon>Anaeromassilibacillus</taxon>
    </lineage>
</organism>
<dbReference type="InterPro" id="IPR027619">
    <property type="entry name" value="C-S_lyase_PatB-like"/>
</dbReference>
<evidence type="ECO:0000256" key="1">
    <source>
        <dbReference type="ARBA" id="ARBA00001933"/>
    </source>
</evidence>
<comment type="cofactor">
    <cofactor evidence="1">
        <name>pyridoxal 5'-phosphate</name>
        <dbReference type="ChEBI" id="CHEBI:597326"/>
    </cofactor>
</comment>
<dbReference type="EC" id="4.4.1.13" evidence="2"/>
<sequence length="395" mass="44613">MEHDFETLVSRRNCGSGKWEMMLKCNPDIAEGIAPLSVADMELKNPPEIIEGLKDYLDTHILGYTSPTDAYYEAVCGWMKRRHNWEVKPEEIIVTAGVVTALFTAVLAYTEPGDGVITMPPVYGPFGFSIKQNDRVNVECPLINDNEKYTIDFEQFEALCAKDENKMFILCSPHNPAGRIWTKAELSKIGEICAKHHVFVVSDEIHFDLIMPGHEHIVFPNACENGCPEYIVCTAPSKTFNLATLQTSNIVIPDKENRKKFQSILDTIHINAAAALGLEACRLGYTECEAWLEEVIDLIWNNFRFCAKFIDENCPGITYSPLEGTYLMWINCETLGLDDDKLHELLHKHDIYCNDGRFFSAGGERHIRINLAGPTAMIEKAMHRFKEACMEAHNG</sequence>
<keyword evidence="7" id="KW-0032">Aminotransferase</keyword>
<comment type="caution">
    <text evidence="7">The sequence shown here is derived from an EMBL/GenBank/DDBJ whole genome shotgun (WGS) entry which is preliminary data.</text>
</comment>
<dbReference type="SUPFAM" id="SSF53383">
    <property type="entry name" value="PLP-dependent transferases"/>
    <property type="match status" value="1"/>
</dbReference>
<dbReference type="EMBL" id="JAFBIT010000001">
    <property type="protein sequence ID" value="MCF2651716.1"/>
    <property type="molecule type" value="Genomic_DNA"/>
</dbReference>
<dbReference type="CDD" id="cd00609">
    <property type="entry name" value="AAT_like"/>
    <property type="match status" value="1"/>
</dbReference>
<dbReference type="Gene3D" id="3.40.640.10">
    <property type="entry name" value="Type I PLP-dependent aspartate aminotransferase-like (Major domain)"/>
    <property type="match status" value="1"/>
</dbReference>
<dbReference type="NCBIfam" id="TIGR04350">
    <property type="entry name" value="C_S_lyase_PatB"/>
    <property type="match status" value="1"/>
</dbReference>
<keyword evidence="7" id="KW-0808">Transferase</keyword>
<comment type="similarity">
    <text evidence="5">Belongs to the class-II pyridoxal-phosphate-dependent aminotransferase family. MalY/PatB cystathionine beta-lyase subfamily.</text>
</comment>
<dbReference type="InterPro" id="IPR015421">
    <property type="entry name" value="PyrdxlP-dep_Trfase_major"/>
</dbReference>
<dbReference type="Pfam" id="PF00155">
    <property type="entry name" value="Aminotran_1_2"/>
    <property type="match status" value="1"/>
</dbReference>
<dbReference type="RefSeq" id="WP_235322723.1">
    <property type="nucleotide sequence ID" value="NZ_JAFBIT010000001.1"/>
</dbReference>
<evidence type="ECO:0000313" key="7">
    <source>
        <dbReference type="EMBL" id="MCF2651716.1"/>
    </source>
</evidence>